<dbReference type="PATRIC" id="fig|582475.4.peg.3050"/>
<sequence>MNKRRWKLVIFAAIILIGAFTLQSRDKNEEEAISHVLDHAAEIDAIELFKGKQSLFRATGQDATAYIENYPLSHVKKLSKKERAIFEEKPLYHIVYEIKGKPLYEVDILKVAISSDLSEELQQMVFNVGDQQYLIYWAKEKKALEQSTNTQRLLEQYVK</sequence>
<dbReference type="EMBL" id="LFXJ01000010">
    <property type="protein sequence ID" value="KMY29359.1"/>
    <property type="molecule type" value="Genomic_DNA"/>
</dbReference>
<gene>
    <name evidence="1" type="ORF">ACZ11_19855</name>
</gene>
<dbReference type="RefSeq" id="WP_049668265.1">
    <property type="nucleotide sequence ID" value="NZ_LFXJ01000010.1"/>
</dbReference>
<evidence type="ECO:0000313" key="1">
    <source>
        <dbReference type="EMBL" id="KMY29359.1"/>
    </source>
</evidence>
<proteinExistence type="predicted"/>
<comment type="caution">
    <text evidence="1">The sequence shown here is derived from an EMBL/GenBank/DDBJ whole genome shotgun (WGS) entry which is preliminary data.</text>
</comment>
<name>A0A0K9F428_9BACI</name>
<organism evidence="1 2">
    <name type="scientific">Lysinibacillus xylanilyticus</name>
    <dbReference type="NCBI Taxonomy" id="582475"/>
    <lineage>
        <taxon>Bacteria</taxon>
        <taxon>Bacillati</taxon>
        <taxon>Bacillota</taxon>
        <taxon>Bacilli</taxon>
        <taxon>Bacillales</taxon>
        <taxon>Bacillaceae</taxon>
        <taxon>Lysinibacillus</taxon>
    </lineage>
</organism>
<dbReference type="Proteomes" id="UP000037326">
    <property type="component" value="Unassembled WGS sequence"/>
</dbReference>
<dbReference type="GeneID" id="96600465"/>
<reference evidence="2" key="1">
    <citation type="submission" date="2015-07" db="EMBL/GenBank/DDBJ databases">
        <authorList>
            <consortium name="Consortium for Microbial Forensics and Genomics (microFORGE)"/>
            <person name="Knight B.M."/>
            <person name="Roberts D.P."/>
            <person name="Lin D."/>
            <person name="Hari K."/>
            <person name="Fletcher J."/>
            <person name="Melcher U."/>
            <person name="Blagden T."/>
            <person name="Winegar R.A."/>
        </authorList>
    </citation>
    <scope>NUCLEOTIDE SEQUENCE [LARGE SCALE GENOMIC DNA]</scope>
    <source>
        <strain evidence="2">DSM 23493</strain>
    </source>
</reference>
<evidence type="ECO:0000313" key="2">
    <source>
        <dbReference type="Proteomes" id="UP000037326"/>
    </source>
</evidence>
<protein>
    <submittedName>
        <fullName evidence="1">Uncharacterized protein</fullName>
    </submittedName>
</protein>
<dbReference type="OrthoDB" id="2456494at2"/>
<accession>A0A0K9F428</accession>
<dbReference type="AlphaFoldDB" id="A0A0K9F428"/>